<evidence type="ECO:0000313" key="1">
    <source>
        <dbReference type="EMBL" id="MDX8046964.1"/>
    </source>
</evidence>
<name>A0ACC6M7Q4_9BACI</name>
<evidence type="ECO:0000313" key="2">
    <source>
        <dbReference type="Proteomes" id="UP001277972"/>
    </source>
</evidence>
<proteinExistence type="predicted"/>
<protein>
    <submittedName>
        <fullName evidence="1">Uncharacterized protein</fullName>
    </submittedName>
</protein>
<comment type="caution">
    <text evidence="1">The sequence shown here is derived from an EMBL/GenBank/DDBJ whole genome shotgun (WGS) entry which is preliminary data.</text>
</comment>
<dbReference type="EMBL" id="JAWZSR010000008">
    <property type="protein sequence ID" value="MDX8046964.1"/>
    <property type="molecule type" value="Genomic_DNA"/>
</dbReference>
<keyword evidence="2" id="KW-1185">Reference proteome</keyword>
<accession>A0ACC6M7Q4</accession>
<organism evidence="1 2">
    <name type="scientific">Gracilibacillus pellucidus</name>
    <dbReference type="NCBI Taxonomy" id="3095368"/>
    <lineage>
        <taxon>Bacteria</taxon>
        <taxon>Bacillati</taxon>
        <taxon>Bacillota</taxon>
        <taxon>Bacilli</taxon>
        <taxon>Bacillales</taxon>
        <taxon>Bacillaceae</taxon>
        <taxon>Gracilibacillus</taxon>
    </lineage>
</organism>
<reference evidence="1" key="1">
    <citation type="submission" date="2023-11" db="EMBL/GenBank/DDBJ databases">
        <title>Gracilibacillus pellucida a moderately halophilic bacterium isolated from saline soil in Xinjiang province.</title>
        <authorList>
            <person name="Zhang Z."/>
            <person name="Tan F."/>
            <person name="Wang Y."/>
            <person name="Xia M."/>
        </authorList>
    </citation>
    <scope>NUCLEOTIDE SEQUENCE</scope>
    <source>
        <strain evidence="1">S3-1-1</strain>
    </source>
</reference>
<sequence>MSWKAVEMQVAIPRTQDAGKIQDHLQQQARMEQNQLAQSILNSEARKRTQVIKQKASEQLKNNKKKNQTLPLQQEKEKLVNDRKQLYIRHPFLGSRVDFNG</sequence>
<gene>
    <name evidence="1" type="ORF">SH601_13300</name>
</gene>
<dbReference type="Proteomes" id="UP001277972">
    <property type="component" value="Unassembled WGS sequence"/>
</dbReference>